<evidence type="ECO:0000256" key="1">
    <source>
        <dbReference type="SAM" id="MobiDB-lite"/>
    </source>
</evidence>
<feature type="transmembrane region" description="Helical" evidence="2">
    <location>
        <begin position="36"/>
        <end position="60"/>
    </location>
</feature>
<keyword evidence="2" id="KW-0812">Transmembrane</keyword>
<feature type="region of interest" description="Disordered" evidence="1">
    <location>
        <begin position="176"/>
        <end position="213"/>
    </location>
</feature>
<keyword evidence="2" id="KW-0472">Membrane</keyword>
<keyword evidence="2" id="KW-1133">Transmembrane helix</keyword>
<keyword evidence="4" id="KW-1185">Reference proteome</keyword>
<sequence>MTSVIQIPTGTTVVVAVGTGTTQGGQNEYGEGNINAAVVGLDILFVIVLSLAGSLVLVSIAEKKDMTKRNVPGLVLLRAPIDFVRKKVILPLNVQIDRRTSARTASKKGIKIHSKAVPLANFDEIEKKMREENFNMYLVGLVSLIDAFHGCSDATEIRVQVVHRDASRMGIPMHVRKSRDADAASRTRLDSSQQKVSSGMASPGKLHKPESRCTSPTNGLLLRFKVQFEKLVIVSGVH</sequence>
<dbReference type="OrthoDB" id="8026949at2759"/>
<gene>
    <name evidence="3" type="ORF">PAAG_07010</name>
</gene>
<organism evidence="3 4">
    <name type="scientific">Paracoccidioides lutzii (strain ATCC MYA-826 / Pb01)</name>
    <name type="common">Paracoccidioides brasiliensis</name>
    <dbReference type="NCBI Taxonomy" id="502779"/>
    <lineage>
        <taxon>Eukaryota</taxon>
        <taxon>Fungi</taxon>
        <taxon>Dikarya</taxon>
        <taxon>Ascomycota</taxon>
        <taxon>Pezizomycotina</taxon>
        <taxon>Eurotiomycetes</taxon>
        <taxon>Eurotiomycetidae</taxon>
        <taxon>Onygenales</taxon>
        <taxon>Ajellomycetaceae</taxon>
        <taxon>Paracoccidioides</taxon>
    </lineage>
</organism>
<dbReference type="RefSeq" id="XP_015700529.1">
    <property type="nucleotide sequence ID" value="XM_015846094.1"/>
</dbReference>
<dbReference type="EMBL" id="KN294012">
    <property type="protein sequence ID" value="EEH36592.2"/>
    <property type="molecule type" value="Genomic_DNA"/>
</dbReference>
<feature type="compositionally biased region" description="Basic and acidic residues" evidence="1">
    <location>
        <begin position="178"/>
        <end position="189"/>
    </location>
</feature>
<dbReference type="Proteomes" id="UP000002059">
    <property type="component" value="Partially assembled WGS sequence"/>
</dbReference>
<dbReference type="HOGENOM" id="CLU_1166152_0_0_1"/>
<feature type="compositionally biased region" description="Polar residues" evidence="1">
    <location>
        <begin position="190"/>
        <end position="200"/>
    </location>
</feature>
<dbReference type="VEuPathDB" id="FungiDB:PAAG_07010"/>
<dbReference type="KEGG" id="pbl:PAAG_07010"/>
<protein>
    <submittedName>
        <fullName evidence="3">Uncharacterized protein</fullName>
    </submittedName>
</protein>
<reference evidence="3 4" key="1">
    <citation type="journal article" date="2011" name="PLoS Genet.">
        <title>Comparative genomic analysis of human fungal pathogens causing paracoccidioidomycosis.</title>
        <authorList>
            <person name="Desjardins C.A."/>
            <person name="Champion M.D."/>
            <person name="Holder J.W."/>
            <person name="Muszewska A."/>
            <person name="Goldberg J."/>
            <person name="Bailao A.M."/>
            <person name="Brigido M.M."/>
            <person name="Ferreira M.E."/>
            <person name="Garcia A.M."/>
            <person name="Grynberg M."/>
            <person name="Gujja S."/>
            <person name="Heiman D.I."/>
            <person name="Henn M.R."/>
            <person name="Kodira C.D."/>
            <person name="Leon-Narvaez H."/>
            <person name="Longo L.V."/>
            <person name="Ma L.J."/>
            <person name="Malavazi I."/>
            <person name="Matsuo A.L."/>
            <person name="Morais F.V."/>
            <person name="Pereira M."/>
            <person name="Rodriguez-Brito S."/>
            <person name="Sakthikumar S."/>
            <person name="Salem-Izacc S.M."/>
            <person name="Sykes S.M."/>
            <person name="Teixeira M.M."/>
            <person name="Vallejo M.C."/>
            <person name="Walter M.E."/>
            <person name="Yandava C."/>
            <person name="Young S."/>
            <person name="Zeng Q."/>
            <person name="Zucker J."/>
            <person name="Felipe M.S."/>
            <person name="Goldman G.H."/>
            <person name="Haas B.J."/>
            <person name="McEwen J.G."/>
            <person name="Nino-Vega G."/>
            <person name="Puccia R."/>
            <person name="San-Blas G."/>
            <person name="Soares C.M."/>
            <person name="Birren B.W."/>
            <person name="Cuomo C.A."/>
        </authorList>
    </citation>
    <scope>NUCLEOTIDE SEQUENCE [LARGE SCALE GENOMIC DNA]</scope>
    <source>
        <strain evidence="4">ATCC MYA-826 / Pb01</strain>
    </source>
</reference>
<name>C1H833_PARBA</name>
<evidence type="ECO:0000313" key="4">
    <source>
        <dbReference type="Proteomes" id="UP000002059"/>
    </source>
</evidence>
<evidence type="ECO:0000256" key="2">
    <source>
        <dbReference type="SAM" id="Phobius"/>
    </source>
</evidence>
<dbReference type="AlphaFoldDB" id="C1H833"/>
<evidence type="ECO:0000313" key="3">
    <source>
        <dbReference type="EMBL" id="EEH36592.2"/>
    </source>
</evidence>
<proteinExistence type="predicted"/>
<accession>C1H833</accession>
<dbReference type="GeneID" id="9094291"/>